<dbReference type="AlphaFoldDB" id="A0A4C1TZ62"/>
<protein>
    <submittedName>
        <fullName evidence="1">Uncharacterized protein</fullName>
    </submittedName>
</protein>
<comment type="caution">
    <text evidence="1">The sequence shown here is derived from an EMBL/GenBank/DDBJ whole genome shotgun (WGS) entry which is preliminary data.</text>
</comment>
<evidence type="ECO:0000313" key="1">
    <source>
        <dbReference type="EMBL" id="GBP19218.1"/>
    </source>
</evidence>
<evidence type="ECO:0000313" key="2">
    <source>
        <dbReference type="Proteomes" id="UP000299102"/>
    </source>
</evidence>
<name>A0A4C1TZ62_EUMVA</name>
<proteinExistence type="predicted"/>
<dbReference type="Gene3D" id="1.10.238.270">
    <property type="match status" value="1"/>
</dbReference>
<sequence>MCNRKLQNNAQHFINCSAKMGRFSRYTLTSSVIRLQKPLSACCDIPELGNPKTLSKCTPSHGSGPCNDVQCAFDKSGFLSDPQTLNRQAYKSHLRKWAEEHPDWSSAVDKAIADCVDKDLRQYLDVPCKAYDVFACTGIAMLKSRAIRTQHPPYFYFKFKLWFSEQAFFNFRIFTAVSDRVVAVLTPPSAPSFGVELTLL</sequence>
<accession>A0A4C1TZ62</accession>
<reference evidence="1 2" key="1">
    <citation type="journal article" date="2019" name="Commun. Biol.">
        <title>The bagworm genome reveals a unique fibroin gene that provides high tensile strength.</title>
        <authorList>
            <person name="Kono N."/>
            <person name="Nakamura H."/>
            <person name="Ohtoshi R."/>
            <person name="Tomita M."/>
            <person name="Numata K."/>
            <person name="Arakawa K."/>
        </authorList>
    </citation>
    <scope>NUCLEOTIDE SEQUENCE [LARGE SCALE GENOMIC DNA]</scope>
</reference>
<gene>
    <name evidence="1" type="ORF">EVAR_11541_1</name>
</gene>
<dbReference type="EMBL" id="BGZK01000105">
    <property type="protein sequence ID" value="GBP19218.1"/>
    <property type="molecule type" value="Genomic_DNA"/>
</dbReference>
<dbReference type="Proteomes" id="UP000299102">
    <property type="component" value="Unassembled WGS sequence"/>
</dbReference>
<organism evidence="1 2">
    <name type="scientific">Eumeta variegata</name>
    <name type="common">Bagworm moth</name>
    <name type="synonym">Eumeta japonica</name>
    <dbReference type="NCBI Taxonomy" id="151549"/>
    <lineage>
        <taxon>Eukaryota</taxon>
        <taxon>Metazoa</taxon>
        <taxon>Ecdysozoa</taxon>
        <taxon>Arthropoda</taxon>
        <taxon>Hexapoda</taxon>
        <taxon>Insecta</taxon>
        <taxon>Pterygota</taxon>
        <taxon>Neoptera</taxon>
        <taxon>Endopterygota</taxon>
        <taxon>Lepidoptera</taxon>
        <taxon>Glossata</taxon>
        <taxon>Ditrysia</taxon>
        <taxon>Tineoidea</taxon>
        <taxon>Psychidae</taxon>
        <taxon>Oiketicinae</taxon>
        <taxon>Eumeta</taxon>
    </lineage>
</organism>
<dbReference type="OrthoDB" id="7344143at2759"/>
<keyword evidence="2" id="KW-1185">Reference proteome</keyword>